<proteinExistence type="predicted"/>
<gene>
    <name evidence="1" type="ORF">E2C01_089831</name>
</gene>
<evidence type="ECO:0000313" key="2">
    <source>
        <dbReference type="Proteomes" id="UP000324222"/>
    </source>
</evidence>
<protein>
    <submittedName>
        <fullName evidence="1">Uncharacterized protein</fullName>
    </submittedName>
</protein>
<reference evidence="1 2" key="1">
    <citation type="submission" date="2019-05" db="EMBL/GenBank/DDBJ databases">
        <title>Another draft genome of Portunus trituberculatus and its Hox gene families provides insights of decapod evolution.</title>
        <authorList>
            <person name="Jeong J.-H."/>
            <person name="Song I."/>
            <person name="Kim S."/>
            <person name="Choi T."/>
            <person name="Kim D."/>
            <person name="Ryu S."/>
            <person name="Kim W."/>
        </authorList>
    </citation>
    <scope>NUCLEOTIDE SEQUENCE [LARGE SCALE GENOMIC DNA]</scope>
    <source>
        <tissue evidence="1">Muscle</tissue>
    </source>
</reference>
<accession>A0A5B7JJV2</accession>
<dbReference type="Proteomes" id="UP000324222">
    <property type="component" value="Unassembled WGS sequence"/>
</dbReference>
<sequence length="74" mass="7937">MRCGRGEGCLGVREGVCGGSGVSGTCVTGFWIPQASLSSSVLRQQNGPPLWQSVQAWLRQSVWLQPVTSFNLVE</sequence>
<comment type="caution">
    <text evidence="1">The sequence shown here is derived from an EMBL/GenBank/DDBJ whole genome shotgun (WGS) entry which is preliminary data.</text>
</comment>
<evidence type="ECO:0000313" key="1">
    <source>
        <dbReference type="EMBL" id="MPC94653.1"/>
    </source>
</evidence>
<organism evidence="1 2">
    <name type="scientific">Portunus trituberculatus</name>
    <name type="common">Swimming crab</name>
    <name type="synonym">Neptunus trituberculatus</name>
    <dbReference type="NCBI Taxonomy" id="210409"/>
    <lineage>
        <taxon>Eukaryota</taxon>
        <taxon>Metazoa</taxon>
        <taxon>Ecdysozoa</taxon>
        <taxon>Arthropoda</taxon>
        <taxon>Crustacea</taxon>
        <taxon>Multicrustacea</taxon>
        <taxon>Malacostraca</taxon>
        <taxon>Eumalacostraca</taxon>
        <taxon>Eucarida</taxon>
        <taxon>Decapoda</taxon>
        <taxon>Pleocyemata</taxon>
        <taxon>Brachyura</taxon>
        <taxon>Eubrachyura</taxon>
        <taxon>Portunoidea</taxon>
        <taxon>Portunidae</taxon>
        <taxon>Portuninae</taxon>
        <taxon>Portunus</taxon>
    </lineage>
</organism>
<dbReference type="EMBL" id="VSRR010099430">
    <property type="protein sequence ID" value="MPC94653.1"/>
    <property type="molecule type" value="Genomic_DNA"/>
</dbReference>
<name>A0A5B7JJV2_PORTR</name>
<dbReference type="AlphaFoldDB" id="A0A5B7JJV2"/>
<keyword evidence="2" id="KW-1185">Reference proteome</keyword>